<keyword evidence="7 10" id="KW-0732">Signal</keyword>
<reference evidence="13" key="1">
    <citation type="submission" date="2015-07" db="EMBL/GenBank/DDBJ databases">
        <title>Draft genome sequence of the purine-degrading Gottschalkia purinilyticum DSM 1384 (formerly Clostridium purinilyticum).</title>
        <authorList>
            <person name="Poehlein A."/>
            <person name="Schiel-Bengelsdorf B."/>
            <person name="Bengelsdorf F.R."/>
            <person name="Daniel R."/>
            <person name="Duerre P."/>
        </authorList>
    </citation>
    <scope>NUCLEOTIDE SEQUENCE [LARGE SCALE GENOMIC DNA]</scope>
    <source>
        <strain evidence="13">DSM 1384</strain>
    </source>
</reference>
<evidence type="ECO:0000259" key="11">
    <source>
        <dbReference type="Pfam" id="PF12849"/>
    </source>
</evidence>
<dbReference type="SUPFAM" id="SSF53850">
    <property type="entry name" value="Periplasmic binding protein-like II"/>
    <property type="match status" value="1"/>
</dbReference>
<dbReference type="Gene3D" id="3.40.190.10">
    <property type="entry name" value="Periplasmic binding protein-like II"/>
    <property type="match status" value="2"/>
</dbReference>
<dbReference type="CDD" id="cd13654">
    <property type="entry name" value="PBP2_phosphate_like_2"/>
    <property type="match status" value="1"/>
</dbReference>
<dbReference type="PATRIC" id="fig|1503.3.peg.971"/>
<dbReference type="Proteomes" id="UP000037267">
    <property type="component" value="Unassembled WGS sequence"/>
</dbReference>
<comment type="function">
    <text evidence="10">Involved in the system for phosphate transport across the cytoplasmic membrane.</text>
</comment>
<keyword evidence="6 10" id="KW-0592">Phosphate transport</keyword>
<feature type="signal peptide" evidence="10">
    <location>
        <begin position="1"/>
        <end position="25"/>
    </location>
</feature>
<dbReference type="RefSeq" id="WP_050353676.1">
    <property type="nucleotide sequence ID" value="NZ_LGSS01000001.1"/>
</dbReference>
<evidence type="ECO:0000256" key="7">
    <source>
        <dbReference type="ARBA" id="ARBA00022729"/>
    </source>
</evidence>
<keyword evidence="10" id="KW-1003">Cell membrane</keyword>
<feature type="domain" description="PBP" evidence="11">
    <location>
        <begin position="39"/>
        <end position="285"/>
    </location>
</feature>
<evidence type="ECO:0000256" key="9">
    <source>
        <dbReference type="ARBA" id="ARBA00023288"/>
    </source>
</evidence>
<organism evidence="12 13">
    <name type="scientific">Gottschalkia purinilytica</name>
    <name type="common">Clostridium purinilyticum</name>
    <dbReference type="NCBI Taxonomy" id="1503"/>
    <lineage>
        <taxon>Bacteria</taxon>
        <taxon>Bacillati</taxon>
        <taxon>Bacillota</taxon>
        <taxon>Tissierellia</taxon>
        <taxon>Tissierellales</taxon>
        <taxon>Gottschalkiaceae</taxon>
        <taxon>Gottschalkia</taxon>
    </lineage>
</organism>
<evidence type="ECO:0000256" key="8">
    <source>
        <dbReference type="ARBA" id="ARBA00023139"/>
    </source>
</evidence>
<evidence type="ECO:0000256" key="1">
    <source>
        <dbReference type="ARBA" id="ARBA00002841"/>
    </source>
</evidence>
<comment type="subcellular location">
    <subcellularLocation>
        <location evidence="2 10">Cell membrane</location>
        <topology evidence="2 10">Lipid-anchor</topology>
    </subcellularLocation>
</comment>
<sequence>MIKVLKKSKVLTVSAILIMSLSLIFTGCGKSNESSNSGSESANKISGNIEIDGSSTVYPITEAIAEEFQANNQDARVTVGMSGSGGGFKRFTSGETDISNASREIKEEEVTKAKENNIEYTKFDVAYDGISIVVNKENEFVKDLTTDELKKIWEPDSKVKTWKDVRPEWPNEEIRLYGPGTDSGTFDYFTEEIVGESKKIRTDYTASADPNVLVQGVSSDKYSLGYFGYAYYLENKDALKLVSVNGVKPEPKTIQSGEYSPLSRPLFIYASNKSVKEKPQVKEFVKTYLETAKDIVSGIGYIPLEDAKYSEQLKTLENIK</sequence>
<keyword evidence="10" id="KW-0472">Membrane</keyword>
<gene>
    <name evidence="12" type="ORF">CLPU_1c01040</name>
</gene>
<evidence type="ECO:0000256" key="5">
    <source>
        <dbReference type="ARBA" id="ARBA00022448"/>
    </source>
</evidence>
<keyword evidence="8 10" id="KW-0564">Palmitate</keyword>
<comment type="subunit">
    <text evidence="4 10">The complex is composed of two ATP-binding proteins (PstB), two transmembrane proteins (PstC and PstA) and a solute-binding protein (PstS).</text>
</comment>
<evidence type="ECO:0000313" key="12">
    <source>
        <dbReference type="EMBL" id="KNF09939.1"/>
    </source>
</evidence>
<comment type="function">
    <text evidence="1">Part of the ABC transporter complex PstSACB involved in phosphate import.</text>
</comment>
<comment type="caution">
    <text evidence="12">The sequence shown here is derived from an EMBL/GenBank/DDBJ whole genome shotgun (WGS) entry which is preliminary data.</text>
</comment>
<dbReference type="NCBIfam" id="TIGR02136">
    <property type="entry name" value="ptsS_2"/>
    <property type="match status" value="1"/>
</dbReference>
<proteinExistence type="inferred from homology"/>
<dbReference type="Pfam" id="PF12849">
    <property type="entry name" value="PBP_like_2"/>
    <property type="match status" value="1"/>
</dbReference>
<dbReference type="InterPro" id="IPR024370">
    <property type="entry name" value="PBP_domain"/>
</dbReference>
<evidence type="ECO:0000256" key="10">
    <source>
        <dbReference type="RuleBase" id="RU367119"/>
    </source>
</evidence>
<comment type="similarity">
    <text evidence="3 10">Belongs to the PstS family.</text>
</comment>
<evidence type="ECO:0000256" key="4">
    <source>
        <dbReference type="ARBA" id="ARBA00011529"/>
    </source>
</evidence>
<name>A0A0L0WEP7_GOTPU</name>
<keyword evidence="9 10" id="KW-0449">Lipoprotein</keyword>
<accession>A0A0L0WEP7</accession>
<evidence type="ECO:0000313" key="13">
    <source>
        <dbReference type="Proteomes" id="UP000037267"/>
    </source>
</evidence>
<dbReference type="PANTHER" id="PTHR30570:SF1">
    <property type="entry name" value="PHOSPHATE-BINDING PROTEIN PSTS"/>
    <property type="match status" value="1"/>
</dbReference>
<protein>
    <recommendedName>
        <fullName evidence="10">Phosphate-binding protein</fullName>
    </recommendedName>
</protein>
<dbReference type="GO" id="GO:0005886">
    <property type="term" value="C:plasma membrane"/>
    <property type="evidence" value="ECO:0007669"/>
    <property type="project" value="UniProtKB-SubCell"/>
</dbReference>
<evidence type="ECO:0000256" key="3">
    <source>
        <dbReference type="ARBA" id="ARBA00008725"/>
    </source>
</evidence>
<dbReference type="PROSITE" id="PS51257">
    <property type="entry name" value="PROKAR_LIPOPROTEIN"/>
    <property type="match status" value="1"/>
</dbReference>
<dbReference type="STRING" id="1503.CLPU_1c01040"/>
<dbReference type="EMBL" id="LGSS01000001">
    <property type="protein sequence ID" value="KNF09939.1"/>
    <property type="molecule type" value="Genomic_DNA"/>
</dbReference>
<evidence type="ECO:0000256" key="6">
    <source>
        <dbReference type="ARBA" id="ARBA00022592"/>
    </source>
</evidence>
<dbReference type="InterPro" id="IPR050811">
    <property type="entry name" value="Phosphate_ABC_transporter"/>
</dbReference>
<keyword evidence="5 10" id="KW-0813">Transport</keyword>
<dbReference type="GO" id="GO:0042301">
    <property type="term" value="F:phosphate ion binding"/>
    <property type="evidence" value="ECO:0007669"/>
    <property type="project" value="UniProtKB-UniRule"/>
</dbReference>
<feature type="chain" id="PRO_5039745477" description="Phosphate-binding protein" evidence="10">
    <location>
        <begin position="26"/>
        <end position="320"/>
    </location>
</feature>
<dbReference type="InterPro" id="IPR011862">
    <property type="entry name" value="Phos-bd"/>
</dbReference>
<evidence type="ECO:0000256" key="2">
    <source>
        <dbReference type="ARBA" id="ARBA00004193"/>
    </source>
</evidence>
<dbReference type="OrthoDB" id="9790048at2"/>
<dbReference type="PANTHER" id="PTHR30570">
    <property type="entry name" value="PERIPLASMIC PHOSPHATE BINDING COMPONENT OF PHOSPHATE ABC TRANSPORTER"/>
    <property type="match status" value="1"/>
</dbReference>
<dbReference type="GO" id="GO:0006817">
    <property type="term" value="P:phosphate ion transport"/>
    <property type="evidence" value="ECO:0007669"/>
    <property type="project" value="UniProtKB-UniRule"/>
</dbReference>
<dbReference type="FunFam" id="3.40.190.10:FF:000055">
    <property type="entry name" value="Phosphate ABC transporter, phosphate-binding protein"/>
    <property type="match status" value="1"/>
</dbReference>
<dbReference type="AlphaFoldDB" id="A0A0L0WEP7"/>
<keyword evidence="13" id="KW-1185">Reference proteome</keyword>